<dbReference type="InterPro" id="IPR029058">
    <property type="entry name" value="AB_hydrolase_fold"/>
</dbReference>
<accession>A0A9D6L737</accession>
<dbReference type="GO" id="GO:0052689">
    <property type="term" value="F:carboxylic ester hydrolase activity"/>
    <property type="evidence" value="ECO:0007669"/>
    <property type="project" value="TreeGrafter"/>
</dbReference>
<dbReference type="PANTHER" id="PTHR43265">
    <property type="entry name" value="ESTERASE ESTD"/>
    <property type="match status" value="1"/>
</dbReference>
<gene>
    <name evidence="3" type="ORF">HY076_06145</name>
</gene>
<evidence type="ECO:0000313" key="3">
    <source>
        <dbReference type="EMBL" id="MBI3539836.1"/>
    </source>
</evidence>
<dbReference type="InterPro" id="IPR053145">
    <property type="entry name" value="AB_hydrolase_Est10"/>
</dbReference>
<reference evidence="3" key="1">
    <citation type="submission" date="2020-07" db="EMBL/GenBank/DDBJ databases">
        <title>Huge and variable diversity of episymbiotic CPR bacteria and DPANN archaea in groundwater ecosystems.</title>
        <authorList>
            <person name="He C.Y."/>
            <person name="Keren R."/>
            <person name="Whittaker M."/>
            <person name="Farag I.F."/>
            <person name="Doudna J."/>
            <person name="Cate J.H.D."/>
            <person name="Banfield J.F."/>
        </authorList>
    </citation>
    <scope>NUCLEOTIDE SEQUENCE</scope>
    <source>
        <strain evidence="3">NC_groundwater_928_Pr1_S-0.2um_72_17</strain>
    </source>
</reference>
<sequence>MLSPRVPAGDTASLVVTASGERVRFTAGSGAAMLRFSGTVTGPRMRGEVVSHGGSGRFELALVRATPVERLQDYVGGDDVGAGRIVVIGRSLGQLHYLEPEAGTQGPLYAVGDDAFIGGPTVGTTYPIAAAFDFARDAHGEVTAVRWRDPAGRERVAARVPLYDEREVTFASDSIRLTGSVIVPRTPGLHPGVVLVHGSNAQSRNGQRSIYRFHADAFARRGIAVLIYDKRGIGGSTGHWDDAGLERDALAALRVLRADPTVDSSRVGLWGLSQGAWLVGQTAGHPRRGRAPDAQVPLRASSRQLG</sequence>
<name>A0A9D6L737_UNCEI</name>
<dbReference type="Gene3D" id="3.40.50.1820">
    <property type="entry name" value="alpha/beta hydrolase"/>
    <property type="match status" value="1"/>
</dbReference>
<dbReference type="Proteomes" id="UP000807850">
    <property type="component" value="Unassembled WGS sequence"/>
</dbReference>
<evidence type="ECO:0000259" key="2">
    <source>
        <dbReference type="Pfam" id="PF02129"/>
    </source>
</evidence>
<dbReference type="EMBL" id="JACQAY010000197">
    <property type="protein sequence ID" value="MBI3539836.1"/>
    <property type="molecule type" value="Genomic_DNA"/>
</dbReference>
<dbReference type="AlphaFoldDB" id="A0A9D6L737"/>
<dbReference type="Pfam" id="PF02129">
    <property type="entry name" value="Peptidase_S15"/>
    <property type="match status" value="1"/>
</dbReference>
<evidence type="ECO:0000313" key="4">
    <source>
        <dbReference type="Proteomes" id="UP000807850"/>
    </source>
</evidence>
<proteinExistence type="predicted"/>
<protein>
    <submittedName>
        <fullName evidence="3">Alpha/beta fold hydrolase</fullName>
    </submittedName>
</protein>
<keyword evidence="3" id="KW-0378">Hydrolase</keyword>
<dbReference type="InterPro" id="IPR000383">
    <property type="entry name" value="Xaa-Pro-like_dom"/>
</dbReference>
<dbReference type="SUPFAM" id="SSF53474">
    <property type="entry name" value="alpha/beta-Hydrolases"/>
    <property type="match status" value="1"/>
</dbReference>
<organism evidence="3 4">
    <name type="scientific">Eiseniibacteriota bacterium</name>
    <dbReference type="NCBI Taxonomy" id="2212470"/>
    <lineage>
        <taxon>Bacteria</taxon>
        <taxon>Candidatus Eiseniibacteriota</taxon>
    </lineage>
</organism>
<dbReference type="PANTHER" id="PTHR43265:SF1">
    <property type="entry name" value="ESTERASE ESTD"/>
    <property type="match status" value="1"/>
</dbReference>
<feature type="region of interest" description="Disordered" evidence="1">
    <location>
        <begin position="282"/>
        <end position="306"/>
    </location>
</feature>
<comment type="caution">
    <text evidence="3">The sequence shown here is derived from an EMBL/GenBank/DDBJ whole genome shotgun (WGS) entry which is preliminary data.</text>
</comment>
<feature type="domain" description="Xaa-Pro dipeptidyl-peptidase-like" evidence="2">
    <location>
        <begin position="173"/>
        <end position="284"/>
    </location>
</feature>
<evidence type="ECO:0000256" key="1">
    <source>
        <dbReference type="SAM" id="MobiDB-lite"/>
    </source>
</evidence>